<organism evidence="1">
    <name type="scientific">marine metagenome</name>
    <dbReference type="NCBI Taxonomy" id="408172"/>
    <lineage>
        <taxon>unclassified sequences</taxon>
        <taxon>metagenomes</taxon>
        <taxon>ecological metagenomes</taxon>
    </lineage>
</organism>
<sequence length="33" mass="3605">MKTGNSKKIITNFEELKSIGAYDSSMEHDACGV</sequence>
<proteinExistence type="predicted"/>
<gene>
    <name evidence="1" type="ORF">METZ01_LOCUS270852</name>
</gene>
<accession>A0A382K189</accession>
<name>A0A382K189_9ZZZZ</name>
<evidence type="ECO:0000313" key="1">
    <source>
        <dbReference type="EMBL" id="SVC17998.1"/>
    </source>
</evidence>
<reference evidence="1" key="1">
    <citation type="submission" date="2018-05" db="EMBL/GenBank/DDBJ databases">
        <authorList>
            <person name="Lanie J.A."/>
            <person name="Ng W.-L."/>
            <person name="Kazmierczak K.M."/>
            <person name="Andrzejewski T.M."/>
            <person name="Davidsen T.M."/>
            <person name="Wayne K.J."/>
            <person name="Tettelin H."/>
            <person name="Glass J.I."/>
            <person name="Rusch D."/>
            <person name="Podicherti R."/>
            <person name="Tsui H.-C.T."/>
            <person name="Winkler M.E."/>
        </authorList>
    </citation>
    <scope>NUCLEOTIDE SEQUENCE</scope>
</reference>
<protein>
    <submittedName>
        <fullName evidence="1">Uncharacterized protein</fullName>
    </submittedName>
</protein>
<dbReference type="EMBL" id="UINC01077668">
    <property type="protein sequence ID" value="SVC17998.1"/>
    <property type="molecule type" value="Genomic_DNA"/>
</dbReference>
<dbReference type="AlphaFoldDB" id="A0A382K189"/>
<feature type="non-terminal residue" evidence="1">
    <location>
        <position position="33"/>
    </location>
</feature>